<evidence type="ECO:0000256" key="2">
    <source>
        <dbReference type="ARBA" id="ARBA00022516"/>
    </source>
</evidence>
<dbReference type="EC" id="2.3.1.-" evidence="10"/>
<feature type="transmembrane region" description="Helical" evidence="10">
    <location>
        <begin position="375"/>
        <end position="396"/>
    </location>
</feature>
<evidence type="ECO:0000256" key="10">
    <source>
        <dbReference type="RuleBase" id="RU361115"/>
    </source>
</evidence>
<feature type="transmembrane region" description="Helical" evidence="10">
    <location>
        <begin position="182"/>
        <end position="202"/>
    </location>
</feature>
<protein>
    <recommendedName>
        <fullName evidence="10">Elongation of fatty acids protein</fullName>
        <ecNumber evidence="10">2.3.1.-</ecNumber>
    </recommendedName>
</protein>
<dbReference type="Pfam" id="PF01151">
    <property type="entry name" value="ELO"/>
    <property type="match status" value="1"/>
</dbReference>
<dbReference type="PANTHER" id="PTHR11157:SF169">
    <property type="entry name" value="ELONGATION OF FATTY ACIDS PROTEIN"/>
    <property type="match status" value="1"/>
</dbReference>
<organism evidence="11 12">
    <name type="scientific">Erysiphe pulchra</name>
    <dbReference type="NCBI Taxonomy" id="225359"/>
    <lineage>
        <taxon>Eukaryota</taxon>
        <taxon>Fungi</taxon>
        <taxon>Dikarya</taxon>
        <taxon>Ascomycota</taxon>
        <taxon>Pezizomycotina</taxon>
        <taxon>Leotiomycetes</taxon>
        <taxon>Erysiphales</taxon>
        <taxon>Erysiphaceae</taxon>
        <taxon>Erysiphe</taxon>
    </lineage>
</organism>
<evidence type="ECO:0000313" key="11">
    <source>
        <dbReference type="EMBL" id="POS85973.1"/>
    </source>
</evidence>
<dbReference type="OrthoDB" id="10259681at2759"/>
<keyword evidence="12" id="KW-1185">Reference proteome</keyword>
<gene>
    <name evidence="11" type="ORF">EPUL_002725</name>
</gene>
<feature type="transmembrane region" description="Helical" evidence="10">
    <location>
        <begin position="84"/>
        <end position="107"/>
    </location>
</feature>
<feature type="transmembrane region" description="Helical" evidence="10">
    <location>
        <begin position="47"/>
        <end position="64"/>
    </location>
</feature>
<dbReference type="EMBL" id="PEDP01000442">
    <property type="protein sequence ID" value="POS85973.1"/>
    <property type="molecule type" value="Genomic_DNA"/>
</dbReference>
<dbReference type="GO" id="GO:0034626">
    <property type="term" value="P:fatty acid elongation, polyunsaturated fatty acid"/>
    <property type="evidence" value="ECO:0007669"/>
    <property type="project" value="TreeGrafter"/>
</dbReference>
<evidence type="ECO:0000256" key="1">
    <source>
        <dbReference type="ARBA" id="ARBA00004141"/>
    </source>
</evidence>
<dbReference type="PANTHER" id="PTHR11157">
    <property type="entry name" value="FATTY ACID ACYL TRANSFERASE-RELATED"/>
    <property type="match status" value="1"/>
</dbReference>
<dbReference type="GO" id="GO:0005789">
    <property type="term" value="C:endoplasmic reticulum membrane"/>
    <property type="evidence" value="ECO:0007669"/>
    <property type="project" value="TreeGrafter"/>
</dbReference>
<proteinExistence type="inferred from homology"/>
<keyword evidence="8 10" id="KW-0472">Membrane</keyword>
<dbReference type="Proteomes" id="UP000237438">
    <property type="component" value="Unassembled WGS sequence"/>
</dbReference>
<dbReference type="AlphaFoldDB" id="A0A2S4PV98"/>
<keyword evidence="6 10" id="KW-1133">Transmembrane helix</keyword>
<dbReference type="GO" id="GO:0034625">
    <property type="term" value="P:fatty acid elongation, monounsaturated fatty acid"/>
    <property type="evidence" value="ECO:0007669"/>
    <property type="project" value="TreeGrafter"/>
</dbReference>
<keyword evidence="9 10" id="KW-0275">Fatty acid biosynthesis</keyword>
<comment type="catalytic activity">
    <reaction evidence="10">
        <text>an acyl-CoA + malonyl-CoA + H(+) = a 3-oxoacyl-CoA + CO2 + CoA</text>
        <dbReference type="Rhea" id="RHEA:50252"/>
        <dbReference type="ChEBI" id="CHEBI:15378"/>
        <dbReference type="ChEBI" id="CHEBI:16526"/>
        <dbReference type="ChEBI" id="CHEBI:57287"/>
        <dbReference type="ChEBI" id="CHEBI:57384"/>
        <dbReference type="ChEBI" id="CHEBI:58342"/>
        <dbReference type="ChEBI" id="CHEBI:90726"/>
    </reaction>
    <physiologicalReaction direction="left-to-right" evidence="10">
        <dbReference type="Rhea" id="RHEA:50253"/>
    </physiologicalReaction>
</comment>
<keyword evidence="3 10" id="KW-0808">Transferase</keyword>
<evidence type="ECO:0000256" key="3">
    <source>
        <dbReference type="ARBA" id="ARBA00022679"/>
    </source>
</evidence>
<sequence length="422" mass="47756">MSAVLQFSRPPRGILSFLPSFEPETIPPLGPTPFHIPTDLYRGLLDFRVPLTVAILYFSTVSTLNSYNKRNGNKPWAISKSKFFFIFVVLHNIALAIYSGWTFLGMWGTLQRSIPSPHDPDSLVKIVDSLCKIHGPPGLGNSIIYNATMAQWVPQSALSSPDGTEIIKLQSFGRIWNEGLAFYGWIFYLSKFYEVLDTIIILAKGKRSGTLQTYHHTGAMLCMWAGIRFMSPPIWMFVYVNSAIHTLMYTYYTITTFNIRVPQILKKGLTTAQIVQFLVGASYAAIHSFISYSYLYEFQIIKTVLKEPASTTLSSVRSVVTSISLTEKIKDLLITSLGRSNKVRPEAKLPVFTESYTFHSERLSSNCLDTSGQNFAVWLNVIYLTPLTFLFMRFFVNSYFRRSSKNSVQVKAVAVESKELKH</sequence>
<comment type="subcellular location">
    <subcellularLocation>
        <location evidence="1">Membrane</location>
        <topology evidence="1">Multi-pass membrane protein</topology>
    </subcellularLocation>
</comment>
<feature type="transmembrane region" description="Helical" evidence="10">
    <location>
        <begin position="236"/>
        <end position="254"/>
    </location>
</feature>
<dbReference type="GO" id="GO:0042761">
    <property type="term" value="P:very long-chain fatty acid biosynthetic process"/>
    <property type="evidence" value="ECO:0007669"/>
    <property type="project" value="TreeGrafter"/>
</dbReference>
<dbReference type="STRING" id="225359.A0A2S4PV98"/>
<dbReference type="GO" id="GO:0030148">
    <property type="term" value="P:sphingolipid biosynthetic process"/>
    <property type="evidence" value="ECO:0007669"/>
    <property type="project" value="TreeGrafter"/>
</dbReference>
<keyword evidence="5 10" id="KW-0276">Fatty acid metabolism</keyword>
<evidence type="ECO:0000256" key="7">
    <source>
        <dbReference type="ARBA" id="ARBA00023098"/>
    </source>
</evidence>
<evidence type="ECO:0000256" key="5">
    <source>
        <dbReference type="ARBA" id="ARBA00022832"/>
    </source>
</evidence>
<evidence type="ECO:0000256" key="6">
    <source>
        <dbReference type="ARBA" id="ARBA00022989"/>
    </source>
</evidence>
<dbReference type="GO" id="GO:0009922">
    <property type="term" value="F:fatty acid elongase activity"/>
    <property type="evidence" value="ECO:0007669"/>
    <property type="project" value="InterPro"/>
</dbReference>
<feature type="transmembrane region" description="Helical" evidence="10">
    <location>
        <begin position="274"/>
        <end position="295"/>
    </location>
</feature>
<keyword evidence="2 10" id="KW-0444">Lipid biosynthesis</keyword>
<comment type="similarity">
    <text evidence="10">Belongs to the ELO family.</text>
</comment>
<keyword evidence="7 10" id="KW-0443">Lipid metabolism</keyword>
<reference evidence="11 12" key="1">
    <citation type="submission" date="2017-10" db="EMBL/GenBank/DDBJ databases">
        <title>Development of genomic resources for the powdery mildew, Erysiphe pulchra.</title>
        <authorList>
            <person name="Wadl P.A."/>
            <person name="Mack B.M."/>
            <person name="Moore G."/>
            <person name="Beltz S.B."/>
        </authorList>
    </citation>
    <scope>NUCLEOTIDE SEQUENCE [LARGE SCALE GENOMIC DNA]</scope>
    <source>
        <strain evidence="11">Cflorida</strain>
    </source>
</reference>
<evidence type="ECO:0000256" key="4">
    <source>
        <dbReference type="ARBA" id="ARBA00022692"/>
    </source>
</evidence>
<name>A0A2S4PV98_9PEZI</name>
<accession>A0A2S4PV98</accession>
<evidence type="ECO:0000313" key="12">
    <source>
        <dbReference type="Proteomes" id="UP000237438"/>
    </source>
</evidence>
<comment type="caution">
    <text evidence="11">The sequence shown here is derived from an EMBL/GenBank/DDBJ whole genome shotgun (WGS) entry which is preliminary data.</text>
</comment>
<evidence type="ECO:0000256" key="9">
    <source>
        <dbReference type="ARBA" id="ARBA00023160"/>
    </source>
</evidence>
<dbReference type="GO" id="GO:0019367">
    <property type="term" value="P:fatty acid elongation, saturated fatty acid"/>
    <property type="evidence" value="ECO:0007669"/>
    <property type="project" value="TreeGrafter"/>
</dbReference>
<keyword evidence="4 10" id="KW-0812">Transmembrane</keyword>
<dbReference type="InterPro" id="IPR002076">
    <property type="entry name" value="ELO_fam"/>
</dbReference>
<evidence type="ECO:0000256" key="8">
    <source>
        <dbReference type="ARBA" id="ARBA00023136"/>
    </source>
</evidence>